<comment type="caution">
    <text evidence="4">The sequence shown here is derived from an EMBL/GenBank/DDBJ whole genome shotgun (WGS) entry which is preliminary data.</text>
</comment>
<keyword evidence="5" id="KW-1185">Reference proteome</keyword>
<dbReference type="Pfam" id="PF09037">
    <property type="entry name" value="Sulphotransf"/>
    <property type="match status" value="1"/>
</dbReference>
<keyword evidence="1" id="KW-0119">Carbohydrate metabolism</keyword>
<dbReference type="EMBL" id="JABFAJ010000018">
    <property type="protein sequence ID" value="NNU27910.1"/>
    <property type="molecule type" value="Genomic_DNA"/>
</dbReference>
<evidence type="ECO:0000259" key="3">
    <source>
        <dbReference type="Pfam" id="PF09037"/>
    </source>
</evidence>
<gene>
    <name evidence="4" type="ORF">HLI28_10200</name>
</gene>
<comment type="pathway">
    <text evidence="1">Glycolipid metabolism.</text>
</comment>
<comment type="catalytic activity">
    <reaction evidence="1">
        <text>alpha,alpha-trehalose + 3'-phosphoadenylyl sulfate = 2-O-sulfo-alpha,alpha-trehalose + adenosine 3',5'-bisphosphate + H(+)</text>
        <dbReference type="Rhea" id="RHEA:41608"/>
        <dbReference type="ChEBI" id="CHEBI:15378"/>
        <dbReference type="ChEBI" id="CHEBI:16551"/>
        <dbReference type="ChEBI" id="CHEBI:58339"/>
        <dbReference type="ChEBI" id="CHEBI:58343"/>
        <dbReference type="ChEBI" id="CHEBI:60091"/>
        <dbReference type="EC" id="2.8.2.37"/>
    </reaction>
</comment>
<evidence type="ECO:0000313" key="5">
    <source>
        <dbReference type="Proteomes" id="UP000557204"/>
    </source>
</evidence>
<comment type="similarity">
    <text evidence="1">Belongs to the Stf0 sulfotransferase family.</text>
</comment>
<dbReference type="GO" id="GO:0016740">
    <property type="term" value="F:transferase activity"/>
    <property type="evidence" value="ECO:0007669"/>
    <property type="project" value="UniProtKB-UniRule"/>
</dbReference>
<dbReference type="InterPro" id="IPR015124">
    <property type="entry name" value="Stf0"/>
</dbReference>
<feature type="region of interest" description="Disordered" evidence="2">
    <location>
        <begin position="1"/>
        <end position="30"/>
    </location>
</feature>
<dbReference type="RefSeq" id="WP_171247405.1">
    <property type="nucleotide sequence ID" value="NZ_JABFAJ010000018.1"/>
</dbReference>
<evidence type="ECO:0000256" key="2">
    <source>
        <dbReference type="SAM" id="MobiDB-lite"/>
    </source>
</evidence>
<dbReference type="InterPro" id="IPR024628">
    <property type="entry name" value="Sulfotransferase_Stf0_dom"/>
</dbReference>
<dbReference type="Proteomes" id="UP000557204">
    <property type="component" value="Unassembled WGS sequence"/>
</dbReference>
<feature type="domain" description="Sulphotransferase Stf0" evidence="3">
    <location>
        <begin position="37"/>
        <end position="249"/>
    </location>
</feature>
<name>A0A849K652_9MICO</name>
<reference evidence="4 5" key="1">
    <citation type="submission" date="2020-05" db="EMBL/GenBank/DDBJ databases">
        <title>Genome sequence of Isoptericola sp. JC619 isolated from Chilika lagoon, India.</title>
        <authorList>
            <person name="Kumar D."/>
            <person name="Appam K."/>
            <person name="Gandham S."/>
            <person name="Uppada J."/>
            <person name="Sasikala C."/>
            <person name="Venkata Ramana C."/>
        </authorList>
    </citation>
    <scope>NUCLEOTIDE SEQUENCE [LARGE SCALE GENOMIC DNA]</scope>
    <source>
        <strain evidence="4 5">JC619</strain>
    </source>
</reference>
<keyword evidence="1" id="KW-0808">Transferase</keyword>
<comment type="function">
    <text evidence="1">Catalyzes the sulfuryl group transfer from 3'-phosphoadenosine-5'-phosphosulfate (PAPS) to trehalose, leading to trehalose-2-sulfate (T2S).</text>
</comment>
<dbReference type="InterPro" id="IPR027417">
    <property type="entry name" value="P-loop_NTPase"/>
</dbReference>
<proteinExistence type="inferred from homology"/>
<accession>A0A849K652</accession>
<dbReference type="Gene3D" id="3.40.50.300">
    <property type="entry name" value="P-loop containing nucleotide triphosphate hydrolases"/>
    <property type="match status" value="1"/>
</dbReference>
<dbReference type="PIRSF" id="PIRSF021497">
    <property type="entry name" value="Sulphotransferase_Stf0"/>
    <property type="match status" value="1"/>
</dbReference>
<dbReference type="SUPFAM" id="SSF52540">
    <property type="entry name" value="P-loop containing nucleoside triphosphate hydrolases"/>
    <property type="match status" value="1"/>
</dbReference>
<protein>
    <recommendedName>
        <fullName evidence="1">Trehalose 2-sulfotransferase</fullName>
    </recommendedName>
</protein>
<dbReference type="AlphaFoldDB" id="A0A849K652"/>
<organism evidence="4 5">
    <name type="scientific">Isoptericola sediminis</name>
    <dbReference type="NCBI Taxonomy" id="2733572"/>
    <lineage>
        <taxon>Bacteria</taxon>
        <taxon>Bacillati</taxon>
        <taxon>Actinomycetota</taxon>
        <taxon>Actinomycetes</taxon>
        <taxon>Micrococcales</taxon>
        <taxon>Promicromonosporaceae</taxon>
        <taxon>Isoptericola</taxon>
    </lineage>
</organism>
<evidence type="ECO:0000256" key="1">
    <source>
        <dbReference type="PIRNR" id="PIRNR021497"/>
    </source>
</evidence>
<sequence length="254" mass="28221">MSQQQAGRPGSGDTGSQKWDQFGDAYDQPTFSGTPRTYVIASMPRSGSHMLGHLLHGTGQLGSPLEYIHTQHLATWQERLGEPTRAATLQAVMRRRTSPSGWFGVKAHWKQFADVMDDQEVMAVLSPQDWIRITRSDKVAQAVSLVIAQQTKAWISFHQAKGEPVYDADAITKGIRAFQKQESAWDTFFETRGITPHVVVYEEMLEDPARTVADVCARLDVPVPAVLPEPGTTRQATAVNAEWRARYLAESGSR</sequence>
<evidence type="ECO:0000313" key="4">
    <source>
        <dbReference type="EMBL" id="NNU27910.1"/>
    </source>
</evidence>